<feature type="region of interest" description="Disordered" evidence="1">
    <location>
        <begin position="1"/>
        <end position="29"/>
    </location>
</feature>
<name>A0ABX2F9F5_9PSEU</name>
<dbReference type="InterPro" id="IPR049735">
    <property type="entry name" value="NovE/LmbU-like"/>
</dbReference>
<reference evidence="2 3" key="1">
    <citation type="submission" date="2020-01" db="EMBL/GenBank/DDBJ databases">
        <title>Kibdelosporangium persica a novel Actinomycetes from a hot desert in Iran.</title>
        <authorList>
            <person name="Safaei N."/>
            <person name="Zaburannyi N."/>
            <person name="Mueller R."/>
            <person name="Wink J."/>
        </authorList>
    </citation>
    <scope>NUCLEOTIDE SEQUENCE [LARGE SCALE GENOMIC DNA]</scope>
    <source>
        <strain evidence="2 3">4NS15</strain>
    </source>
</reference>
<gene>
    <name evidence="2" type="ORF">GC106_52300</name>
</gene>
<comment type="caution">
    <text evidence="2">The sequence shown here is derived from an EMBL/GenBank/DDBJ whole genome shotgun (WGS) entry which is preliminary data.</text>
</comment>
<dbReference type="EMBL" id="JAAATY010000017">
    <property type="protein sequence ID" value="NRN67989.1"/>
    <property type="molecule type" value="Genomic_DNA"/>
</dbReference>
<sequence>MPMSEGAAGRTGDKPEQRGPSRSSTSSLGTALTMRTCLALPARMPLDEWRRIGRQIFTISDSSAWWLGDWLIYGQTEYSDRYKRAIEETGLDYQTLRNYAWVARKFPRERRRESLTFQHHAEVASLPEAEQDDWMDRAEKHNWSRNELRNRVKASRRAGQDGTARNGTPLPGTRLQVTIIPDQQQRWQDAAATVDQDLLTWIVAVLDEAAAARE</sequence>
<dbReference type="Proteomes" id="UP000763557">
    <property type="component" value="Unassembled WGS sequence"/>
</dbReference>
<evidence type="ECO:0000313" key="2">
    <source>
        <dbReference type="EMBL" id="NRN67989.1"/>
    </source>
</evidence>
<organism evidence="2 3">
    <name type="scientific">Kibdelosporangium persicum</name>
    <dbReference type="NCBI Taxonomy" id="2698649"/>
    <lineage>
        <taxon>Bacteria</taxon>
        <taxon>Bacillati</taxon>
        <taxon>Actinomycetota</taxon>
        <taxon>Actinomycetes</taxon>
        <taxon>Pseudonocardiales</taxon>
        <taxon>Pseudonocardiaceae</taxon>
        <taxon>Kibdelosporangium</taxon>
    </lineage>
</organism>
<keyword evidence="3" id="KW-1185">Reference proteome</keyword>
<feature type="region of interest" description="Disordered" evidence="1">
    <location>
        <begin position="149"/>
        <end position="174"/>
    </location>
</feature>
<accession>A0ABX2F9F5</accession>
<proteinExistence type="predicted"/>
<feature type="compositionally biased region" description="Polar residues" evidence="1">
    <location>
        <begin position="20"/>
        <end position="29"/>
    </location>
</feature>
<evidence type="ECO:0000313" key="3">
    <source>
        <dbReference type="Proteomes" id="UP000763557"/>
    </source>
</evidence>
<protein>
    <submittedName>
        <fullName evidence="2">Transcriptional regulator NovE</fullName>
    </submittedName>
</protein>
<dbReference type="NCBIfam" id="NF038070">
    <property type="entry name" value="LmbU_fam_TF"/>
    <property type="match status" value="1"/>
</dbReference>
<evidence type="ECO:0000256" key="1">
    <source>
        <dbReference type="SAM" id="MobiDB-lite"/>
    </source>
</evidence>